<comment type="caution">
    <text evidence="1">The sequence shown here is derived from an EMBL/GenBank/DDBJ whole genome shotgun (WGS) entry which is preliminary data.</text>
</comment>
<proteinExistence type="predicted"/>
<organism evidence="1 2">
    <name type="scientific">Fulvivirga marina</name>
    <dbReference type="NCBI Taxonomy" id="2494733"/>
    <lineage>
        <taxon>Bacteria</taxon>
        <taxon>Pseudomonadati</taxon>
        <taxon>Bacteroidota</taxon>
        <taxon>Cytophagia</taxon>
        <taxon>Cytophagales</taxon>
        <taxon>Fulvivirgaceae</taxon>
        <taxon>Fulvivirga</taxon>
    </lineage>
</organism>
<keyword evidence="2" id="KW-1185">Reference proteome</keyword>
<sequence>MIAWDKIAFPQPDHYDLEVIKRLKDTSLIRPKVKSTSKVLFTCFDNRVAVGHYHHECPYSGMYNHTPEDVMISKSIDYLLDWPEMKEQFPFFVSFINPIQLEFFESNPFGSSSGCHWDEPGLIYLTTNDPFPLAEAMVHEMAHLKLFSLGITMNSASEWISNPAEAMYYSSIKDTERPMAAVLHAQYSFIHILYLDLILLKKYPTHQDHETWKILTNDTLKRMQTGQEVLERNIKPTKLGEPFIESFLSWSKDTIAKGRAYFTPIH</sequence>
<dbReference type="AlphaFoldDB" id="A0A937G144"/>
<dbReference type="RefSeq" id="WP_202858152.1">
    <property type="nucleotide sequence ID" value="NZ_JAEUGD010000064.1"/>
</dbReference>
<protein>
    <submittedName>
        <fullName evidence="1">Uncharacterized protein</fullName>
    </submittedName>
</protein>
<dbReference type="EMBL" id="JAEUGD010000064">
    <property type="protein sequence ID" value="MBL6448617.1"/>
    <property type="molecule type" value="Genomic_DNA"/>
</dbReference>
<dbReference type="NCBIfam" id="TIGR04267">
    <property type="entry name" value="mod_HExxH"/>
    <property type="match status" value="1"/>
</dbReference>
<dbReference type="Proteomes" id="UP000614216">
    <property type="component" value="Unassembled WGS sequence"/>
</dbReference>
<accession>A0A937G144</accession>
<evidence type="ECO:0000313" key="2">
    <source>
        <dbReference type="Proteomes" id="UP000614216"/>
    </source>
</evidence>
<gene>
    <name evidence="1" type="ORF">JMN32_20060</name>
</gene>
<reference evidence="1" key="1">
    <citation type="submission" date="2021-01" db="EMBL/GenBank/DDBJ databases">
        <title>Fulvivirga kasyanovii gen. nov., sp nov., a novel member of the phylum Bacteroidetes isolated from seawater in a mussel farm.</title>
        <authorList>
            <person name="Zhao L.-H."/>
            <person name="Wang Z.-J."/>
        </authorList>
    </citation>
    <scope>NUCLEOTIDE SEQUENCE</scope>
    <source>
        <strain evidence="1">29W222</strain>
    </source>
</reference>
<dbReference type="InterPro" id="IPR026337">
    <property type="entry name" value="AKG_HExxH"/>
</dbReference>
<evidence type="ECO:0000313" key="1">
    <source>
        <dbReference type="EMBL" id="MBL6448617.1"/>
    </source>
</evidence>
<name>A0A937G144_9BACT</name>